<name>A0A4Y6PWF7_PERCE</name>
<evidence type="ECO:0000313" key="1">
    <source>
        <dbReference type="EMBL" id="QDG52347.1"/>
    </source>
</evidence>
<accession>A0A4Y6PWF7</accession>
<sequence>MSMSDASATPAFVDWHELSTDLSPAELQAAIDAADWEHFVAARDLPELRARLERLAETDGVGELHHACTAAIRARGAQLRPRFRHTEPFVAYALSPDGEHLAVGTWVGADYNAGGTLQIWEVATGRLVNVLDGVDGGVGWPGYANCIQWSPDGSRVGAAFSTNAVGDFAPFGARNEPGTWVAVTHGWSRPPAWCWRPDGQAVAVGCWGPSAVPGCIAEFQTDHVYEDDAGWFADELGEPIVEALTLEDGDVEEIQPQEFLQFSPEGTHLFGHNGHLQAYAIDVASGDIEWLSTVGRHVAWRPDGAVFAHDLTGLVFYDADSGLPTSQMPMHMGGSELSWAPGADSRLLAMVVEPDNQFGADPGVHLYDDGEYLGSVDLAPGAPGDIWDFEDAKLWAWAPGGKRAACLTAQATVEVFAVGAEPEHLATLEVDEPTAGILWGANDTIVCVGKEHLAFWDLARATQRSDDETWWVVDRRFAWPTQWDEAPAGEAVPFDGHQPAEPDEPAELDLGSEATLDDIFSVHRESLGGLGAGWRSHTADHHREVAVMLAERGEVEAARQAAESAATDHGFVAANADIAVIFARNGHTEAAQTALATAEMFAEHGIEGWATTFAYAPLAAANHVLGNEARADELFEMARENIEQEANAFQRYLALARGYLAMGDYDAADAAILEGPWDSGWLNHFLSAYLVDLARHGEFDRLDSMLDRCEAAGMNISEFRLADGIVDALIDAEQYERAWQLLARFDGLSVTHYREQIVTAMLENGHREDSIELSARYLDENREYVGMLLDWAELLVRLDERGADALAVELEERVDEILAAWKPADALQKWGALASATGRTVEALAIVDEFDDETNQFAALCGLGSTHEEGLEREKLFERAELLLDILGGDELAHVLRLAKAAHRAGDAARHERLFGRATALATDGTRDKRFALSDLQDAQISVGDLAAAYETLREQTPTNRRYEMDTLLDACAQAGEYGAVRQLLEQLPAEDLNDRTQHALRALRMATCGRNYGPCW</sequence>
<dbReference type="AlphaFoldDB" id="A0A4Y6PWF7"/>
<dbReference type="OrthoDB" id="3795380at2"/>
<dbReference type="InterPro" id="IPR015943">
    <property type="entry name" value="WD40/YVTN_repeat-like_dom_sf"/>
</dbReference>
<dbReference type="SUPFAM" id="SSF82171">
    <property type="entry name" value="DPP6 N-terminal domain-like"/>
    <property type="match status" value="1"/>
</dbReference>
<dbReference type="Gene3D" id="2.130.10.10">
    <property type="entry name" value="YVTN repeat-like/Quinoprotein amine dehydrogenase"/>
    <property type="match status" value="1"/>
</dbReference>
<gene>
    <name evidence="1" type="ORF">FIV42_16850</name>
</gene>
<protein>
    <recommendedName>
        <fullName evidence="3">WD40 repeat domain-containing protein</fullName>
    </recommendedName>
</protein>
<reference evidence="1 2" key="1">
    <citation type="submission" date="2019-06" db="EMBL/GenBank/DDBJ databases">
        <title>Persicimonas caeni gen. nov., sp. nov., a predatory bacterium isolated from solar saltern.</title>
        <authorList>
            <person name="Wang S."/>
        </authorList>
    </citation>
    <scope>NUCLEOTIDE SEQUENCE [LARGE SCALE GENOMIC DNA]</scope>
    <source>
        <strain evidence="1 2">YN101</strain>
    </source>
</reference>
<organism evidence="1 2">
    <name type="scientific">Persicimonas caeni</name>
    <dbReference type="NCBI Taxonomy" id="2292766"/>
    <lineage>
        <taxon>Bacteria</taxon>
        <taxon>Deltaproteobacteria</taxon>
        <taxon>Bradymonadales</taxon>
        <taxon>Bradymonadaceae</taxon>
        <taxon>Persicimonas</taxon>
    </lineage>
</organism>
<evidence type="ECO:0000313" key="2">
    <source>
        <dbReference type="Proteomes" id="UP000315995"/>
    </source>
</evidence>
<accession>A0A5B8YD04</accession>
<dbReference type="Proteomes" id="UP000315995">
    <property type="component" value="Chromosome"/>
</dbReference>
<dbReference type="EMBL" id="CP041186">
    <property type="protein sequence ID" value="QDG52347.1"/>
    <property type="molecule type" value="Genomic_DNA"/>
</dbReference>
<dbReference type="RefSeq" id="WP_141198819.1">
    <property type="nucleotide sequence ID" value="NZ_CP041186.1"/>
</dbReference>
<keyword evidence="2" id="KW-1185">Reference proteome</keyword>
<proteinExistence type="predicted"/>
<evidence type="ECO:0008006" key="3">
    <source>
        <dbReference type="Google" id="ProtNLM"/>
    </source>
</evidence>